<reference evidence="8 9" key="1">
    <citation type="submission" date="2023-07" db="EMBL/GenBank/DDBJ databases">
        <title>Genomic Encyclopedia of Type Strains, Phase IV (KMG-IV): sequencing the most valuable type-strain genomes for metagenomic binning, comparative biology and taxonomic classification.</title>
        <authorList>
            <person name="Goeker M."/>
        </authorList>
    </citation>
    <scope>NUCLEOTIDE SEQUENCE [LARGE SCALE GENOMIC DNA]</scope>
    <source>
        <strain evidence="8 9">DSM 45903</strain>
    </source>
</reference>
<proteinExistence type="inferred from homology"/>
<dbReference type="SUPFAM" id="SSF52743">
    <property type="entry name" value="Subtilisin-like"/>
    <property type="match status" value="1"/>
</dbReference>
<dbReference type="PROSITE" id="PS00136">
    <property type="entry name" value="SUBTILASE_ASP"/>
    <property type="match status" value="1"/>
</dbReference>
<dbReference type="Gene3D" id="3.40.50.200">
    <property type="entry name" value="Peptidase S8/S53 domain"/>
    <property type="match status" value="1"/>
</dbReference>
<dbReference type="InterPro" id="IPR015500">
    <property type="entry name" value="Peptidase_S8_subtilisin-rel"/>
</dbReference>
<dbReference type="InterPro" id="IPR023827">
    <property type="entry name" value="Peptidase_S8_Asp-AS"/>
</dbReference>
<keyword evidence="9" id="KW-1185">Reference proteome</keyword>
<dbReference type="CDD" id="cd07487">
    <property type="entry name" value="Peptidases_S8_1"/>
    <property type="match status" value="1"/>
</dbReference>
<comment type="similarity">
    <text evidence="1 5 6">Belongs to the peptidase S8 family.</text>
</comment>
<dbReference type="EC" id="3.4.21.-" evidence="8"/>
<dbReference type="EMBL" id="JAVDQG010000003">
    <property type="protein sequence ID" value="MDR6225833.1"/>
    <property type="molecule type" value="Genomic_DNA"/>
</dbReference>
<evidence type="ECO:0000256" key="2">
    <source>
        <dbReference type="ARBA" id="ARBA00022670"/>
    </source>
</evidence>
<evidence type="ECO:0000313" key="8">
    <source>
        <dbReference type="EMBL" id="MDR6225833.1"/>
    </source>
</evidence>
<keyword evidence="3 5" id="KW-0378">Hydrolase</keyword>
<evidence type="ECO:0000256" key="1">
    <source>
        <dbReference type="ARBA" id="ARBA00011073"/>
    </source>
</evidence>
<dbReference type="InterPro" id="IPR023828">
    <property type="entry name" value="Peptidase_S8_Ser-AS"/>
</dbReference>
<dbReference type="InterPro" id="IPR000209">
    <property type="entry name" value="Peptidase_S8/S53_dom"/>
</dbReference>
<sequence length="434" mass="46799">MGRERERWFQQSKGRLDPGLVEVLLGLQEAEPKEEETSLPVIIRLNDRVNEEKRQQAIQRCRDGSCNSLDGELKLSDSVFGRLSPATIQELLDYEAIEKVFYDRPVKAFLDVAGKFTGAVDVRLEEGLSGEGVTIAVLDTGIHPHPDLTLPQSRIDGFIDWINGKAEPYDDQGHGTHCAGDAAGNGNSSEGLYTAPAPGARLLGLKVLDENGGGRLSTVIQGVEWCVENREQHRIRILSLSLGAPAYESHREDPLCLAVEKAWHTGIAVFVAAGNEGPEPGTISTPGISPAVITVGSMDDRDTVDVSDDEKAPYSSRGPTADAWVKPDIYAPGTSIVSLSVPGSPLEKQFPENRVGEHYIRLSGTSMAAPFCAGVAALLLEVNPQLSPNDVKSILMQTARAMEGDDPAGVVDVKQAVALAKQYLQFQEGLVETR</sequence>
<dbReference type="InterPro" id="IPR022398">
    <property type="entry name" value="Peptidase_S8_His-AS"/>
</dbReference>
<evidence type="ECO:0000259" key="7">
    <source>
        <dbReference type="Pfam" id="PF00082"/>
    </source>
</evidence>
<comment type="caution">
    <text evidence="8">The sequence shown here is derived from an EMBL/GenBank/DDBJ whole genome shotgun (WGS) entry which is preliminary data.</text>
</comment>
<protein>
    <submittedName>
        <fullName evidence="8">Serine protease AprX</fullName>
        <ecNumber evidence="8">3.4.21.-</ecNumber>
    </submittedName>
</protein>
<keyword evidence="4 5" id="KW-0720">Serine protease</keyword>
<dbReference type="RefSeq" id="WP_309864891.1">
    <property type="nucleotide sequence ID" value="NZ_JAVDQG010000003.1"/>
</dbReference>
<dbReference type="PANTHER" id="PTHR43806">
    <property type="entry name" value="PEPTIDASE S8"/>
    <property type="match status" value="1"/>
</dbReference>
<evidence type="ECO:0000256" key="4">
    <source>
        <dbReference type="ARBA" id="ARBA00022825"/>
    </source>
</evidence>
<dbReference type="PANTHER" id="PTHR43806:SF65">
    <property type="entry name" value="SERINE PROTEASE APRX"/>
    <property type="match status" value="1"/>
</dbReference>
<feature type="active site" description="Charge relay system" evidence="5">
    <location>
        <position position="139"/>
    </location>
</feature>
<evidence type="ECO:0000313" key="9">
    <source>
        <dbReference type="Proteomes" id="UP001185012"/>
    </source>
</evidence>
<dbReference type="PROSITE" id="PS00137">
    <property type="entry name" value="SUBTILASE_HIS"/>
    <property type="match status" value="1"/>
</dbReference>
<dbReference type="PRINTS" id="PR00723">
    <property type="entry name" value="SUBTILISIN"/>
</dbReference>
<organism evidence="8 9">
    <name type="scientific">Desmospora profundinema</name>
    <dbReference type="NCBI Taxonomy" id="1571184"/>
    <lineage>
        <taxon>Bacteria</taxon>
        <taxon>Bacillati</taxon>
        <taxon>Bacillota</taxon>
        <taxon>Bacilli</taxon>
        <taxon>Bacillales</taxon>
        <taxon>Thermoactinomycetaceae</taxon>
        <taxon>Desmospora</taxon>
    </lineage>
</organism>
<dbReference type="Proteomes" id="UP001185012">
    <property type="component" value="Unassembled WGS sequence"/>
</dbReference>
<dbReference type="GO" id="GO:0008233">
    <property type="term" value="F:peptidase activity"/>
    <property type="evidence" value="ECO:0007669"/>
    <property type="project" value="UniProtKB-KW"/>
</dbReference>
<dbReference type="Pfam" id="PF00082">
    <property type="entry name" value="Peptidase_S8"/>
    <property type="match status" value="1"/>
</dbReference>
<feature type="active site" description="Charge relay system" evidence="5">
    <location>
        <position position="174"/>
    </location>
</feature>
<dbReference type="PROSITE" id="PS51892">
    <property type="entry name" value="SUBTILASE"/>
    <property type="match status" value="1"/>
</dbReference>
<dbReference type="InterPro" id="IPR050131">
    <property type="entry name" value="Peptidase_S8_subtilisin-like"/>
</dbReference>
<evidence type="ECO:0000256" key="5">
    <source>
        <dbReference type="PROSITE-ProRule" id="PRU01240"/>
    </source>
</evidence>
<dbReference type="InterPro" id="IPR036852">
    <property type="entry name" value="Peptidase_S8/S53_dom_sf"/>
</dbReference>
<feature type="domain" description="Peptidase S8/S53" evidence="7">
    <location>
        <begin position="130"/>
        <end position="401"/>
    </location>
</feature>
<feature type="active site" description="Charge relay system" evidence="5">
    <location>
        <position position="366"/>
    </location>
</feature>
<accession>A0ABU1IM63</accession>
<evidence type="ECO:0000256" key="6">
    <source>
        <dbReference type="RuleBase" id="RU003355"/>
    </source>
</evidence>
<gene>
    <name evidence="8" type="ORF">JOE21_001831</name>
</gene>
<dbReference type="PROSITE" id="PS00138">
    <property type="entry name" value="SUBTILASE_SER"/>
    <property type="match status" value="1"/>
</dbReference>
<dbReference type="GO" id="GO:0006508">
    <property type="term" value="P:proteolysis"/>
    <property type="evidence" value="ECO:0007669"/>
    <property type="project" value="UniProtKB-KW"/>
</dbReference>
<name>A0ABU1IM63_9BACL</name>
<keyword evidence="2 5" id="KW-0645">Protease</keyword>
<evidence type="ECO:0000256" key="3">
    <source>
        <dbReference type="ARBA" id="ARBA00022801"/>
    </source>
</evidence>